<comment type="caution">
    <text evidence="1">The sequence shown here is derived from an EMBL/GenBank/DDBJ whole genome shotgun (WGS) entry which is preliminary data.</text>
</comment>
<sequence length="48" mass="5508">MKENRGLHFEVCDACLKTKIMQEGWKKDFECEQLKGMKSSASKKNGKS</sequence>
<dbReference type="Proteomes" id="UP000646484">
    <property type="component" value="Unassembled WGS sequence"/>
</dbReference>
<keyword evidence="2" id="KW-1185">Reference proteome</keyword>
<evidence type="ECO:0000313" key="2">
    <source>
        <dbReference type="Proteomes" id="UP000646484"/>
    </source>
</evidence>
<evidence type="ECO:0000313" key="1">
    <source>
        <dbReference type="EMBL" id="MBC5623304.1"/>
    </source>
</evidence>
<name>A0ABR7D5T6_9BACT</name>
<dbReference type="RefSeq" id="WP_186978386.1">
    <property type="nucleotide sequence ID" value="NZ_JACOOH010000010.1"/>
</dbReference>
<gene>
    <name evidence="1" type="ORF">H8S64_19585</name>
</gene>
<protein>
    <submittedName>
        <fullName evidence="1">Uncharacterized protein</fullName>
    </submittedName>
</protein>
<accession>A0ABR7D5T6</accession>
<proteinExistence type="predicted"/>
<organism evidence="1 2">
    <name type="scientific">Butyricimonas hominis</name>
    <dbReference type="NCBI Taxonomy" id="2763032"/>
    <lineage>
        <taxon>Bacteria</taxon>
        <taxon>Pseudomonadati</taxon>
        <taxon>Bacteroidota</taxon>
        <taxon>Bacteroidia</taxon>
        <taxon>Bacteroidales</taxon>
        <taxon>Odoribacteraceae</taxon>
        <taxon>Butyricimonas</taxon>
    </lineage>
</organism>
<reference evidence="1 2" key="1">
    <citation type="submission" date="2020-08" db="EMBL/GenBank/DDBJ databases">
        <title>Genome public.</title>
        <authorList>
            <person name="Liu C."/>
            <person name="Sun Q."/>
        </authorList>
    </citation>
    <scope>NUCLEOTIDE SEQUENCE [LARGE SCALE GENOMIC DNA]</scope>
    <source>
        <strain evidence="1 2">NSJ-56</strain>
    </source>
</reference>
<dbReference type="EMBL" id="JACOOH010000010">
    <property type="protein sequence ID" value="MBC5623304.1"/>
    <property type="molecule type" value="Genomic_DNA"/>
</dbReference>